<dbReference type="InterPro" id="IPR042505">
    <property type="entry name" value="DYNC2I1"/>
</dbReference>
<accession>A0AAD5UAD3</accession>
<evidence type="ECO:0000313" key="3">
    <source>
        <dbReference type="EMBL" id="KAJ3226324.1"/>
    </source>
</evidence>
<dbReference type="GO" id="GO:0005868">
    <property type="term" value="C:cytoplasmic dynein complex"/>
    <property type="evidence" value="ECO:0007669"/>
    <property type="project" value="InterPro"/>
</dbReference>
<dbReference type="GO" id="GO:0005929">
    <property type="term" value="C:cilium"/>
    <property type="evidence" value="ECO:0007669"/>
    <property type="project" value="GOC"/>
</dbReference>
<keyword evidence="1" id="KW-0853">WD repeat</keyword>
<dbReference type="GO" id="GO:0042073">
    <property type="term" value="P:intraciliary transport"/>
    <property type="evidence" value="ECO:0007669"/>
    <property type="project" value="InterPro"/>
</dbReference>
<dbReference type="Gene3D" id="2.130.10.10">
    <property type="entry name" value="YVTN repeat-like/Quinoprotein amine dehydrogenase"/>
    <property type="match status" value="2"/>
</dbReference>
<organism evidence="3 4">
    <name type="scientific">Clydaea vesicula</name>
    <dbReference type="NCBI Taxonomy" id="447962"/>
    <lineage>
        <taxon>Eukaryota</taxon>
        <taxon>Fungi</taxon>
        <taxon>Fungi incertae sedis</taxon>
        <taxon>Chytridiomycota</taxon>
        <taxon>Chytridiomycota incertae sedis</taxon>
        <taxon>Chytridiomycetes</taxon>
        <taxon>Lobulomycetales</taxon>
        <taxon>Lobulomycetaceae</taxon>
        <taxon>Clydaea</taxon>
    </lineage>
</organism>
<dbReference type="SUPFAM" id="SSF50978">
    <property type="entry name" value="WD40 repeat-like"/>
    <property type="match status" value="1"/>
</dbReference>
<reference evidence="3" key="1">
    <citation type="submission" date="2020-05" db="EMBL/GenBank/DDBJ databases">
        <title>Phylogenomic resolution of chytrid fungi.</title>
        <authorList>
            <person name="Stajich J.E."/>
            <person name="Amses K."/>
            <person name="Simmons R."/>
            <person name="Seto K."/>
            <person name="Myers J."/>
            <person name="Bonds A."/>
            <person name="Quandt C.A."/>
            <person name="Barry K."/>
            <person name="Liu P."/>
            <person name="Grigoriev I."/>
            <person name="Longcore J.E."/>
            <person name="James T.Y."/>
        </authorList>
    </citation>
    <scope>NUCLEOTIDE SEQUENCE</scope>
    <source>
        <strain evidence="3">JEL0476</strain>
    </source>
</reference>
<feature type="compositionally biased region" description="Low complexity" evidence="2">
    <location>
        <begin position="113"/>
        <end position="123"/>
    </location>
</feature>
<feature type="repeat" description="WD" evidence="1">
    <location>
        <begin position="512"/>
        <end position="536"/>
    </location>
</feature>
<dbReference type="Proteomes" id="UP001211065">
    <property type="component" value="Unassembled WGS sequence"/>
</dbReference>
<dbReference type="PROSITE" id="PS50082">
    <property type="entry name" value="WD_REPEATS_2"/>
    <property type="match status" value="1"/>
</dbReference>
<dbReference type="AlphaFoldDB" id="A0AAD5UAD3"/>
<protein>
    <submittedName>
        <fullName evidence="3">WD repeat-containing protein 60</fullName>
    </submittedName>
</protein>
<keyword evidence="4" id="KW-1185">Reference proteome</keyword>
<dbReference type="InterPro" id="IPR001680">
    <property type="entry name" value="WD40_rpt"/>
</dbReference>
<name>A0AAD5UAD3_9FUNG</name>
<gene>
    <name evidence="3" type="primary">WDR60</name>
    <name evidence="3" type="ORF">HK099_005155</name>
</gene>
<dbReference type="GO" id="GO:0045503">
    <property type="term" value="F:dynein light chain binding"/>
    <property type="evidence" value="ECO:0007669"/>
    <property type="project" value="InterPro"/>
</dbReference>
<evidence type="ECO:0000313" key="4">
    <source>
        <dbReference type="Proteomes" id="UP001211065"/>
    </source>
</evidence>
<evidence type="ECO:0000256" key="1">
    <source>
        <dbReference type="PROSITE-ProRule" id="PRU00221"/>
    </source>
</evidence>
<feature type="compositionally biased region" description="Polar residues" evidence="2">
    <location>
        <begin position="124"/>
        <end position="134"/>
    </location>
</feature>
<dbReference type="PANTHER" id="PTHR16022">
    <property type="entry name" value="WD REPEAT DOMAIN 60"/>
    <property type="match status" value="1"/>
</dbReference>
<dbReference type="GO" id="GO:0045504">
    <property type="term" value="F:dynein heavy chain binding"/>
    <property type="evidence" value="ECO:0007669"/>
    <property type="project" value="InterPro"/>
</dbReference>
<feature type="region of interest" description="Disordered" evidence="2">
    <location>
        <begin position="27"/>
        <end position="154"/>
    </location>
</feature>
<evidence type="ECO:0000256" key="2">
    <source>
        <dbReference type="SAM" id="MobiDB-lite"/>
    </source>
</evidence>
<sequence length="889" mass="102784">MASRDHKKKDAVDRDAWLANNADILKKKKLDQQQNEKTSQKIESREQQKVKKSATQILDTTQKAKEISQMKNIPSPILETTSKPPNPLNKPKVSKRSNDPDQILEDIPKYDSNDNLNFNDNNNHSPSKKSNTDSAQEKLESNQHEILEEGDYGDDFEDYAEDFEEFVQDDFAEPELHKVIKTSLIQNEKSEMTFNLQKVQEAINVENKKIENDIKLKFEKNQNEKNSFNIKSGGSDSKLNNVSALPQRKILDLSAQQESKKTSLSEEKRLKRWKDLKNLIDLDIVEFQILDLQPLNEYELYIRSFGSSNSVQSATQWDADRLEKDTQCDDWEVEDKWTQAPAEGSKEVDNCFPDLPWLTENGLKEDYEEEERRIKKREALFKNTKIDSLRIVKFLRKSSQVMEFLLEENTVESGISGNFVKEAEISFAKGQIEITLPLFLKGRNVKSVTYSPVDPRIFLTLLSKPVNKNTSGVWDNKGLILMWRLTEPTHPLRILTCECEPMCCTFGTTKPNLIFAGTKDGSIQVWNLNDVEKLSETITIVKTIYIIQKPSYSTDALFFENTCHQGMIKSIVSLDQFEINQKKKKNSLLEGEEKFSQFCTIDEFGFVQFWNCVEIKNYGLEIDLDLGMNIGSSIRVIKDAGFNCVLPRIMNYVQVSTTEIKFRPSDKSKFLIGTDYGLILNQNKFYSEIKNNRNILSIKEYPSYFKQSPQTLKLDSANSINFNNFNKDLFLVGFDSGKISLFNIKYESEIQSWEIPNLTKNKEHTKNNSILKVLWSTQRPSVFFILLKTGLFFIFDLSLNNQTFIKNFNLLQDFKIKYKNCWDFNLSPGKKFETEEQLDDINAKETHLKTNNYHKHASIAFCLDELVLILIFDDEFCEAESLGLKKKKI</sequence>
<feature type="compositionally biased region" description="Basic and acidic residues" evidence="2">
    <location>
        <begin position="135"/>
        <end position="147"/>
    </location>
</feature>
<feature type="compositionally biased region" description="Basic and acidic residues" evidence="2">
    <location>
        <begin position="38"/>
        <end position="49"/>
    </location>
</feature>
<dbReference type="InterPro" id="IPR015943">
    <property type="entry name" value="WD40/YVTN_repeat-like_dom_sf"/>
</dbReference>
<dbReference type="PANTHER" id="PTHR16022:SF0">
    <property type="entry name" value="CYTOPLASMIC DYNEIN 2 INTERMEDIATE CHAIN 1"/>
    <property type="match status" value="1"/>
</dbReference>
<dbReference type="EMBL" id="JADGJW010000039">
    <property type="protein sequence ID" value="KAJ3226324.1"/>
    <property type="molecule type" value="Genomic_DNA"/>
</dbReference>
<dbReference type="InterPro" id="IPR036322">
    <property type="entry name" value="WD40_repeat_dom_sf"/>
</dbReference>
<comment type="caution">
    <text evidence="3">The sequence shown here is derived from an EMBL/GenBank/DDBJ whole genome shotgun (WGS) entry which is preliminary data.</text>
</comment>
<proteinExistence type="predicted"/>